<comment type="similarity">
    <text evidence="1">Belongs to the peptidase C78 family.</text>
</comment>
<gene>
    <name evidence="10" type="ORF">BIW11_13969</name>
</gene>
<keyword evidence="2 10" id="KW-0645">Protease</keyword>
<evidence type="ECO:0000256" key="5">
    <source>
        <dbReference type="ARBA" id="ARBA00022807"/>
    </source>
</evidence>
<evidence type="ECO:0000313" key="11">
    <source>
        <dbReference type="Proteomes" id="UP000192247"/>
    </source>
</evidence>
<keyword evidence="5" id="KW-0788">Thiol protease</keyword>
<dbReference type="GO" id="GO:0006508">
    <property type="term" value="P:proteolysis"/>
    <property type="evidence" value="ECO:0007669"/>
    <property type="project" value="UniProtKB-KW"/>
</dbReference>
<dbReference type="PANTHER" id="PTHR48153">
    <property type="entry name" value="UFM1-SPECIFIC PROTEASE 2"/>
    <property type="match status" value="1"/>
</dbReference>
<accession>A0A1V9WZX4</accession>
<dbReference type="AlphaFoldDB" id="A0A1V9WZX4"/>
<dbReference type="GO" id="GO:0005783">
    <property type="term" value="C:endoplasmic reticulum"/>
    <property type="evidence" value="ECO:0007669"/>
    <property type="project" value="TreeGrafter"/>
</dbReference>
<keyword evidence="11" id="KW-1185">Reference proteome</keyword>
<evidence type="ECO:0000256" key="1">
    <source>
        <dbReference type="ARBA" id="ARBA00008552"/>
    </source>
</evidence>
<feature type="domain" description="UFSP2 second" evidence="9">
    <location>
        <begin position="223"/>
        <end position="341"/>
    </location>
</feature>
<keyword evidence="4" id="KW-0378">Hydrolase</keyword>
<dbReference type="Proteomes" id="UP000192247">
    <property type="component" value="Unassembled WGS sequence"/>
</dbReference>
<dbReference type="GO" id="GO:0071567">
    <property type="term" value="F:deUFMylase activity"/>
    <property type="evidence" value="ECO:0007669"/>
    <property type="project" value="TreeGrafter"/>
</dbReference>
<dbReference type="Gene3D" id="3.90.70.130">
    <property type="match status" value="1"/>
</dbReference>
<dbReference type="OrthoDB" id="417506at2759"/>
<evidence type="ECO:0000259" key="9">
    <source>
        <dbReference type="Pfam" id="PF20908"/>
    </source>
</evidence>
<dbReference type="SUPFAM" id="SSF54001">
    <property type="entry name" value="Cysteine proteinases"/>
    <property type="match status" value="1"/>
</dbReference>
<dbReference type="FunCoup" id="A0A1V9WZX4">
    <property type="interactions" value="418"/>
</dbReference>
<dbReference type="InterPro" id="IPR038765">
    <property type="entry name" value="Papain-like_cys_pep_sf"/>
</dbReference>
<dbReference type="EMBL" id="MNPL01031331">
    <property type="protein sequence ID" value="OQR66708.1"/>
    <property type="molecule type" value="Genomic_DNA"/>
</dbReference>
<dbReference type="PANTHER" id="PTHR48153:SF2">
    <property type="entry name" value="UFM1-SPECIFIC PROTEASE 2"/>
    <property type="match status" value="1"/>
</dbReference>
<dbReference type="Pfam" id="PF20908">
    <property type="entry name" value="UfSP2_N"/>
    <property type="match status" value="1"/>
</dbReference>
<comment type="function">
    <text evidence="6">Thiol protease which recognizes and hydrolyzes the peptide bond at the C-terminal Gly of UFM1, a ubiquitin-like modifier protein bound to a number of target proteins. Does not hydrolyze SUMO1 or ISG15 ubiquitin-like proteins.</text>
</comment>
<keyword evidence="3" id="KW-0833">Ubl conjugation pathway</keyword>
<evidence type="ECO:0000256" key="7">
    <source>
        <dbReference type="ARBA" id="ARBA00073264"/>
    </source>
</evidence>
<dbReference type="Pfam" id="PF07910">
    <property type="entry name" value="Peptidase_C78"/>
    <property type="match status" value="1"/>
</dbReference>
<dbReference type="InParanoid" id="A0A1V9WZX4"/>
<dbReference type="GO" id="GO:0005634">
    <property type="term" value="C:nucleus"/>
    <property type="evidence" value="ECO:0007669"/>
    <property type="project" value="TreeGrafter"/>
</dbReference>
<evidence type="ECO:0000256" key="4">
    <source>
        <dbReference type="ARBA" id="ARBA00022801"/>
    </source>
</evidence>
<proteinExistence type="inferred from homology"/>
<evidence type="ECO:0000256" key="3">
    <source>
        <dbReference type="ARBA" id="ARBA00022786"/>
    </source>
</evidence>
<dbReference type="STRING" id="418985.A0A1V9WZX4"/>
<protein>
    <recommendedName>
        <fullName evidence="7">Probable Ufm1-specific protease 2</fullName>
    </recommendedName>
</protein>
<dbReference type="FunFam" id="3.90.70.130:FF:000001">
    <property type="entry name" value="Probable Ufm1-specific protease 2"/>
    <property type="match status" value="1"/>
</dbReference>
<dbReference type="InterPro" id="IPR012462">
    <property type="entry name" value="UFSP1/2_DUB_cat"/>
</dbReference>
<evidence type="ECO:0000259" key="8">
    <source>
        <dbReference type="Pfam" id="PF07910"/>
    </source>
</evidence>
<dbReference type="InterPro" id="IPR049387">
    <property type="entry name" value="UFSP2-like_2nd"/>
</dbReference>
<comment type="caution">
    <text evidence="10">The sequence shown here is derived from an EMBL/GenBank/DDBJ whole genome shotgun (WGS) entry which is preliminary data.</text>
</comment>
<feature type="domain" description="UFSP1/2/DUB catalytic" evidence="8">
    <location>
        <begin position="377"/>
        <end position="560"/>
    </location>
</feature>
<evidence type="ECO:0000313" key="10">
    <source>
        <dbReference type="EMBL" id="OQR66708.1"/>
    </source>
</evidence>
<evidence type="ECO:0000256" key="6">
    <source>
        <dbReference type="ARBA" id="ARBA00057559"/>
    </source>
</evidence>
<sequence>MGGLRIVVCEDLWKRLQTSRDVFRTVYGVVGDGGVYHLTGCTLLRKPFPHGHPALGVFASDPGADAHALISKCEKRLQCIREALDALDLPSLVLLTANSDGSPLSRLVAKDALSEDAAECEFANLSAMPGVLLRTRLSVPLSVEYTGAEGQFRSDVEQAIRTSCCWLVPPCVTFEIRGELMKCHAEMTLGEFLRQALQRKTEPEGMDKQELNTIRLLSGEQVVTSCGCPHTPVIDVQRRSSKRFSFRLNLDVISFSAYSTSVQHIVILLTKSLYQQALSSIEAICNSLVDGSRMIPPSPMHFQAGGPRSFATSLFPANRILPACKAALHADLLLPKDKGPLFSLGRAIFFVADSPVYGGFLVNPHARLKNPARATRVGTVRGNYLYYHYMQQKFDDSGWGCAYRSLQTLCSWFLLQGYTDLGVPDHRKIQETLVEIGDKETNFVGSKQWIGSQEVSFVLNQRMSINCKTICVSSGSELPSRAQDLIQHFEVHGTPVMIGGGQLAHTILGIALNDETEETQFLILDPHYTGPEDLHVVNTKGWCNWKPSTFWDKTSFYNMCLPQVPQHTV</sequence>
<organism evidence="10 11">
    <name type="scientific">Tropilaelaps mercedesae</name>
    <dbReference type="NCBI Taxonomy" id="418985"/>
    <lineage>
        <taxon>Eukaryota</taxon>
        <taxon>Metazoa</taxon>
        <taxon>Ecdysozoa</taxon>
        <taxon>Arthropoda</taxon>
        <taxon>Chelicerata</taxon>
        <taxon>Arachnida</taxon>
        <taxon>Acari</taxon>
        <taxon>Parasitiformes</taxon>
        <taxon>Mesostigmata</taxon>
        <taxon>Gamasina</taxon>
        <taxon>Dermanyssoidea</taxon>
        <taxon>Laelapidae</taxon>
        <taxon>Tropilaelaps</taxon>
    </lineage>
</organism>
<name>A0A1V9WZX4_9ACAR</name>
<evidence type="ECO:0000256" key="2">
    <source>
        <dbReference type="ARBA" id="ARBA00022670"/>
    </source>
</evidence>
<reference evidence="10 11" key="1">
    <citation type="journal article" date="2017" name="Gigascience">
        <title>Draft genome of the honey bee ectoparasitic mite, Tropilaelaps mercedesae, is shaped by the parasitic life history.</title>
        <authorList>
            <person name="Dong X."/>
            <person name="Armstrong S.D."/>
            <person name="Xia D."/>
            <person name="Makepeace B.L."/>
            <person name="Darby A.C."/>
            <person name="Kadowaki T."/>
        </authorList>
    </citation>
    <scope>NUCLEOTIDE SEQUENCE [LARGE SCALE GENOMIC DNA]</scope>
    <source>
        <strain evidence="10">Wuxi-XJTLU</strain>
    </source>
</reference>